<dbReference type="RefSeq" id="WP_252161246.1">
    <property type="nucleotide sequence ID" value="NZ_CP098809.1"/>
</dbReference>
<evidence type="ECO:0000259" key="4">
    <source>
        <dbReference type="Pfam" id="PF01370"/>
    </source>
</evidence>
<dbReference type="GO" id="GO:0016491">
    <property type="term" value="F:oxidoreductase activity"/>
    <property type="evidence" value="ECO:0007669"/>
    <property type="project" value="UniProtKB-KW"/>
</dbReference>
<dbReference type="InterPro" id="IPR001509">
    <property type="entry name" value="Epimerase_deHydtase"/>
</dbReference>
<dbReference type="SUPFAM" id="SSF51735">
    <property type="entry name" value="NAD(P)-binding Rossmann-fold domains"/>
    <property type="match status" value="1"/>
</dbReference>
<evidence type="ECO:0000256" key="2">
    <source>
        <dbReference type="ARBA" id="ARBA00023002"/>
    </source>
</evidence>
<dbReference type="Proteomes" id="UP001055460">
    <property type="component" value="Plasmid pB"/>
</dbReference>
<keyword evidence="2" id="KW-0560">Oxidoreductase</keyword>
<keyword evidence="3" id="KW-0520">NAD</keyword>
<feature type="domain" description="NAD-dependent epimerase/dehydratase" evidence="4">
    <location>
        <begin position="3"/>
        <end position="161"/>
    </location>
</feature>
<dbReference type="EMBL" id="CP098809">
    <property type="protein sequence ID" value="USJ27699.1"/>
    <property type="molecule type" value="Genomic_DNA"/>
</dbReference>
<geneLocation type="plasmid" evidence="5 6">
    <name>pB</name>
</geneLocation>
<evidence type="ECO:0000256" key="3">
    <source>
        <dbReference type="ARBA" id="ARBA00023027"/>
    </source>
</evidence>
<evidence type="ECO:0000313" key="6">
    <source>
        <dbReference type="Proteomes" id="UP001055460"/>
    </source>
</evidence>
<accession>A0A9Q9DDK3</accession>
<organism evidence="5 6">
    <name type="scientific">Ensifer adhaerens</name>
    <name type="common">Sinorhizobium morelense</name>
    <dbReference type="NCBI Taxonomy" id="106592"/>
    <lineage>
        <taxon>Bacteria</taxon>
        <taxon>Pseudomonadati</taxon>
        <taxon>Pseudomonadota</taxon>
        <taxon>Alphaproteobacteria</taxon>
        <taxon>Hyphomicrobiales</taxon>
        <taxon>Rhizobiaceae</taxon>
        <taxon>Sinorhizobium/Ensifer group</taxon>
        <taxon>Ensifer</taxon>
    </lineage>
</organism>
<evidence type="ECO:0000313" key="5">
    <source>
        <dbReference type="EMBL" id="USJ27699.1"/>
    </source>
</evidence>
<proteinExistence type="inferred from homology"/>
<gene>
    <name evidence="5" type="ORF">NE863_27700</name>
</gene>
<sequence length="275" mass="30292">MALTGGSGRVGQRIREALKGKIRSIRILDTMDPGDLRQDEAWTQVDICDFGAMRNALDGVDAVIHLAGYPGERAIEDILRVNVLGTHNLYEAARELGIARVVLGSSNHATGFYPRDHQVPPDGLMRPDSFYGLGKCWNELEAGLYFEKFGIRSLIIRIANATIDPHDPRSDARSLGTWVSPRDLAQLIVIGLEHPDIDCTTVYGVSQTEYVWWDNSMATKLGYRPLDRGTAHDAAASLSAQAPTAENTQVADYFQGGRFCAKDHDGAIRRRRVGT</sequence>
<dbReference type="AlphaFoldDB" id="A0A9Q9DDK3"/>
<name>A0A9Q9DDK3_ENSAD</name>
<dbReference type="Pfam" id="PF01370">
    <property type="entry name" value="Epimerase"/>
    <property type="match status" value="1"/>
</dbReference>
<dbReference type="PANTHER" id="PTHR43103">
    <property type="entry name" value="NUCLEOSIDE-DIPHOSPHATE-SUGAR EPIMERASE"/>
    <property type="match status" value="1"/>
</dbReference>
<dbReference type="InterPro" id="IPR036291">
    <property type="entry name" value="NAD(P)-bd_dom_sf"/>
</dbReference>
<protein>
    <submittedName>
        <fullName evidence="5">NAD(P)-dependent oxidoreductase</fullName>
    </submittedName>
</protein>
<evidence type="ECO:0000256" key="1">
    <source>
        <dbReference type="ARBA" id="ARBA00007637"/>
    </source>
</evidence>
<comment type="similarity">
    <text evidence="1">Belongs to the NAD(P)-dependent epimerase/dehydratase family.</text>
</comment>
<keyword evidence="5" id="KW-0614">Plasmid</keyword>
<reference evidence="5" key="1">
    <citation type="submission" date="2022-06" db="EMBL/GenBank/DDBJ databases">
        <title>Physiological and biochemical characterization and genomic elucidation of a strain of the genus Ensifer adhaerens M8 that combines arsenic oxidation and chromium reduction.</title>
        <authorList>
            <person name="Li X."/>
            <person name="Yu c."/>
        </authorList>
    </citation>
    <scope>NUCLEOTIDE SEQUENCE</scope>
    <source>
        <strain evidence="5">M8</strain>
        <plasmid evidence="5">pB</plasmid>
    </source>
</reference>
<dbReference type="Gene3D" id="3.40.50.720">
    <property type="entry name" value="NAD(P)-binding Rossmann-like Domain"/>
    <property type="match status" value="1"/>
</dbReference>
<dbReference type="PANTHER" id="PTHR43103:SF5">
    <property type="entry name" value="4-EPIMERASE, PUTATIVE (AFU_ORTHOLOGUE AFUA_7G00360)-RELATED"/>
    <property type="match status" value="1"/>
</dbReference>